<gene>
    <name evidence="1" type="ORF">KM92DES2_10139</name>
</gene>
<name>A0A212IWG0_9BACT</name>
<evidence type="ECO:0000313" key="1">
    <source>
        <dbReference type="EMBL" id="SBV91482.1"/>
    </source>
</evidence>
<dbReference type="RefSeq" id="WP_296934877.1">
    <property type="nucleotide sequence ID" value="NZ_LT598928.1"/>
</dbReference>
<dbReference type="AlphaFoldDB" id="A0A212IWG0"/>
<organism evidence="1">
    <name type="scientific">uncultured Desulfovibrio sp</name>
    <dbReference type="NCBI Taxonomy" id="167968"/>
    <lineage>
        <taxon>Bacteria</taxon>
        <taxon>Pseudomonadati</taxon>
        <taxon>Thermodesulfobacteriota</taxon>
        <taxon>Desulfovibrionia</taxon>
        <taxon>Desulfovibrionales</taxon>
        <taxon>Desulfovibrionaceae</taxon>
        <taxon>Desulfovibrio</taxon>
        <taxon>environmental samples</taxon>
    </lineage>
</organism>
<accession>A0A212IWG0</accession>
<protein>
    <submittedName>
        <fullName evidence="1">Putative cytosolic protein</fullName>
    </submittedName>
</protein>
<sequence>MPTEKNVHVVEVKRNPKKENLPEDVAPIMDLLEEDLRGSKGKPRGTEWNNCGPYKQLGRNYYHCHLNRSYVAVWEIIKKNGVITCKVVYAGTRENVPTK</sequence>
<proteinExistence type="predicted"/>
<reference evidence="1" key="1">
    <citation type="submission" date="2016-04" db="EMBL/GenBank/DDBJ databases">
        <authorList>
            <person name="Evans L.H."/>
            <person name="Alamgir A."/>
            <person name="Owens N."/>
            <person name="Weber N.D."/>
            <person name="Virtaneva K."/>
            <person name="Barbian K."/>
            <person name="Babar A."/>
            <person name="Rosenke K."/>
        </authorList>
    </citation>
    <scope>NUCLEOTIDE SEQUENCE</scope>
    <source>
        <strain evidence="1">92-2</strain>
    </source>
</reference>
<dbReference type="EMBL" id="FLUP01000001">
    <property type="protein sequence ID" value="SBV91482.1"/>
    <property type="molecule type" value="Genomic_DNA"/>
</dbReference>